<dbReference type="PROSITE" id="PS01124">
    <property type="entry name" value="HTH_ARAC_FAMILY_2"/>
    <property type="match status" value="1"/>
</dbReference>
<evidence type="ECO:0000313" key="5">
    <source>
        <dbReference type="EMBL" id="GHD66949.1"/>
    </source>
</evidence>
<gene>
    <name evidence="5" type="ORF">GCM10007350_29940</name>
</gene>
<accession>A0ABQ3H4I6</accession>
<dbReference type="RefSeq" id="WP_308429725.1">
    <property type="nucleotide sequence ID" value="NZ_BMYO01000008.1"/>
</dbReference>
<proteinExistence type="predicted"/>
<sequence length="323" mass="35444">MHVQPGFRQQHYAGLETAGMLAVVQDGQFEHRLQSGGPASMLHQRLDIGDVCLDCGSYDFPLVALGAMPQDLVCMAFIPGNHEVVRYNAQPLERDEIQVYSPGAELLYHASSASRWITLTVPESRLQATAETRLGRPLRLPSGHAASVTLPASRRAMLGRLAEDALRLGLSLQSTGIDPELARVVSQALLDAHVDALGEADLLHESAGSRAARRNLQLVLACERLMAGQGPDGLGLEDVAQRCGYSRRALEMIFRRSVGMPPGRWFMNARLNGALRDLLMPPPGYGVADIAMKWGFRHLSRFAEHYRRAFGELPSRTLARTPH</sequence>
<dbReference type="SMART" id="SM00342">
    <property type="entry name" value="HTH_ARAC"/>
    <property type="match status" value="1"/>
</dbReference>
<name>A0ABQ3H4I6_9NEIS</name>
<dbReference type="SUPFAM" id="SSF46689">
    <property type="entry name" value="Homeodomain-like"/>
    <property type="match status" value="2"/>
</dbReference>
<dbReference type="InterPro" id="IPR018062">
    <property type="entry name" value="HTH_AraC-typ_CS"/>
</dbReference>
<evidence type="ECO:0000313" key="6">
    <source>
        <dbReference type="Proteomes" id="UP000604737"/>
    </source>
</evidence>
<dbReference type="Gene3D" id="1.10.10.60">
    <property type="entry name" value="Homeodomain-like"/>
    <property type="match status" value="1"/>
</dbReference>
<dbReference type="EMBL" id="BMYO01000008">
    <property type="protein sequence ID" value="GHD66949.1"/>
    <property type="molecule type" value="Genomic_DNA"/>
</dbReference>
<dbReference type="Proteomes" id="UP000604737">
    <property type="component" value="Unassembled WGS sequence"/>
</dbReference>
<comment type="caution">
    <text evidence="5">The sequence shown here is derived from an EMBL/GenBank/DDBJ whole genome shotgun (WGS) entry which is preliminary data.</text>
</comment>
<reference evidence="6" key="1">
    <citation type="journal article" date="2019" name="Int. J. Syst. Evol. Microbiol.">
        <title>The Global Catalogue of Microorganisms (GCM) 10K type strain sequencing project: providing services to taxonomists for standard genome sequencing and annotation.</title>
        <authorList>
            <consortium name="The Broad Institute Genomics Platform"/>
            <consortium name="The Broad Institute Genome Sequencing Center for Infectious Disease"/>
            <person name="Wu L."/>
            <person name="Ma J."/>
        </authorList>
    </citation>
    <scope>NUCLEOTIDE SEQUENCE [LARGE SCALE GENOMIC DNA]</scope>
    <source>
        <strain evidence="6">KCTC 23701</strain>
    </source>
</reference>
<dbReference type="InterPro" id="IPR009057">
    <property type="entry name" value="Homeodomain-like_sf"/>
</dbReference>
<feature type="domain" description="HTH araC/xylS-type" evidence="4">
    <location>
        <begin position="236"/>
        <end position="320"/>
    </location>
</feature>
<dbReference type="InterPro" id="IPR018060">
    <property type="entry name" value="HTH_AraC"/>
</dbReference>
<evidence type="ECO:0000256" key="1">
    <source>
        <dbReference type="ARBA" id="ARBA00023015"/>
    </source>
</evidence>
<keyword evidence="1" id="KW-0805">Transcription regulation</keyword>
<keyword evidence="6" id="KW-1185">Reference proteome</keyword>
<evidence type="ECO:0000256" key="2">
    <source>
        <dbReference type="ARBA" id="ARBA00023125"/>
    </source>
</evidence>
<evidence type="ECO:0000259" key="4">
    <source>
        <dbReference type="PROSITE" id="PS01124"/>
    </source>
</evidence>
<protein>
    <recommendedName>
        <fullName evidence="4">HTH araC/xylS-type domain-containing protein</fullName>
    </recommendedName>
</protein>
<dbReference type="InterPro" id="IPR050204">
    <property type="entry name" value="AraC_XylS_family_regulators"/>
</dbReference>
<dbReference type="PANTHER" id="PTHR46796">
    <property type="entry name" value="HTH-TYPE TRANSCRIPTIONAL ACTIVATOR RHAS-RELATED"/>
    <property type="match status" value="1"/>
</dbReference>
<evidence type="ECO:0000256" key="3">
    <source>
        <dbReference type="ARBA" id="ARBA00023163"/>
    </source>
</evidence>
<keyword evidence="2" id="KW-0238">DNA-binding</keyword>
<dbReference type="PANTHER" id="PTHR46796:SF12">
    <property type="entry name" value="HTH-TYPE DNA-BINDING TRANSCRIPTIONAL ACTIVATOR EUTR"/>
    <property type="match status" value="1"/>
</dbReference>
<dbReference type="PROSITE" id="PS00041">
    <property type="entry name" value="HTH_ARAC_FAMILY_1"/>
    <property type="match status" value="1"/>
</dbReference>
<organism evidence="5 6">
    <name type="scientific">Jeongeupia chitinilytica</name>
    <dbReference type="NCBI Taxonomy" id="1041641"/>
    <lineage>
        <taxon>Bacteria</taxon>
        <taxon>Pseudomonadati</taxon>
        <taxon>Pseudomonadota</taxon>
        <taxon>Betaproteobacteria</taxon>
        <taxon>Neisseriales</taxon>
        <taxon>Chitinibacteraceae</taxon>
        <taxon>Jeongeupia</taxon>
    </lineage>
</organism>
<keyword evidence="3" id="KW-0804">Transcription</keyword>
<dbReference type="Pfam" id="PF12833">
    <property type="entry name" value="HTH_18"/>
    <property type="match status" value="1"/>
</dbReference>